<proteinExistence type="predicted"/>
<keyword evidence="2" id="KW-1133">Transmembrane helix</keyword>
<evidence type="ECO:0000313" key="3">
    <source>
        <dbReference type="EMBL" id="DAF42816.1"/>
    </source>
</evidence>
<dbReference type="EMBL" id="BK032497">
    <property type="protein sequence ID" value="DAF42816.1"/>
    <property type="molecule type" value="Genomic_DNA"/>
</dbReference>
<keyword evidence="1" id="KW-0175">Coiled coil</keyword>
<feature type="coiled-coil region" evidence="1">
    <location>
        <begin position="3"/>
        <end position="30"/>
    </location>
</feature>
<evidence type="ECO:0000256" key="2">
    <source>
        <dbReference type="SAM" id="Phobius"/>
    </source>
</evidence>
<feature type="transmembrane region" description="Helical" evidence="2">
    <location>
        <begin position="63"/>
        <end position="82"/>
    </location>
</feature>
<protein>
    <submittedName>
        <fullName evidence="3">Uncharacterized protein</fullName>
    </submittedName>
</protein>
<organism evidence="3">
    <name type="scientific">Siphoviridae sp. ctHip2</name>
    <dbReference type="NCBI Taxonomy" id="2827830"/>
    <lineage>
        <taxon>Viruses</taxon>
        <taxon>Duplodnaviria</taxon>
        <taxon>Heunggongvirae</taxon>
        <taxon>Uroviricota</taxon>
        <taxon>Caudoviricetes</taxon>
    </lineage>
</organism>
<keyword evidence="2" id="KW-0472">Membrane</keyword>
<feature type="transmembrane region" description="Helical" evidence="2">
    <location>
        <begin position="39"/>
        <end position="57"/>
    </location>
</feature>
<name>A0A8S5RW12_9CAUD</name>
<reference evidence="3" key="1">
    <citation type="journal article" date="2021" name="Proc. Natl. Acad. Sci. U.S.A.">
        <title>A Catalog of Tens of Thousands of Viruses from Human Metagenomes Reveals Hidden Associations with Chronic Diseases.</title>
        <authorList>
            <person name="Tisza M.J."/>
            <person name="Buck C.B."/>
        </authorList>
    </citation>
    <scope>NUCLEOTIDE SEQUENCE</scope>
    <source>
        <strain evidence="3">CtHip2</strain>
    </source>
</reference>
<keyword evidence="2" id="KW-0812">Transmembrane</keyword>
<accession>A0A8S5RW12</accession>
<evidence type="ECO:0000256" key="1">
    <source>
        <dbReference type="SAM" id="Coils"/>
    </source>
</evidence>
<sequence>MNYISYNEELKEIENELKELTEKYQQDYAERGKYIKSETAQATILYLNFILTLVIFIKLDDLGRLICVAIYGLIVSFVLTFGKNLKLPIVSKKSYVKKIYPKFKFDLKSNYNLDIQYISIDYDKIEFTLNQKALSRLRKK</sequence>